<proteinExistence type="predicted"/>
<organism evidence="1 2">
    <name type="scientific">Scytalidium lignicola</name>
    <name type="common">Hyphomycete</name>
    <dbReference type="NCBI Taxonomy" id="5539"/>
    <lineage>
        <taxon>Eukaryota</taxon>
        <taxon>Fungi</taxon>
        <taxon>Dikarya</taxon>
        <taxon>Ascomycota</taxon>
        <taxon>Pezizomycotina</taxon>
        <taxon>Leotiomycetes</taxon>
        <taxon>Leotiomycetes incertae sedis</taxon>
        <taxon>Scytalidium</taxon>
    </lineage>
</organism>
<dbReference type="Proteomes" id="UP000258309">
    <property type="component" value="Unassembled WGS sequence"/>
</dbReference>
<name>A0A3E2HB16_SCYLI</name>
<dbReference type="EMBL" id="NCSJ02000103">
    <property type="protein sequence ID" value="RFU30332.1"/>
    <property type="molecule type" value="Genomic_DNA"/>
</dbReference>
<feature type="non-terminal residue" evidence="1">
    <location>
        <position position="1"/>
    </location>
</feature>
<evidence type="ECO:0000313" key="2">
    <source>
        <dbReference type="Proteomes" id="UP000258309"/>
    </source>
</evidence>
<dbReference type="AlphaFoldDB" id="A0A3E2HB16"/>
<dbReference type="OrthoDB" id="2157530at2759"/>
<feature type="non-terminal residue" evidence="1">
    <location>
        <position position="70"/>
    </location>
</feature>
<gene>
    <name evidence="1" type="ORF">B7463_g6012</name>
</gene>
<comment type="caution">
    <text evidence="1">The sequence shown here is derived from an EMBL/GenBank/DDBJ whole genome shotgun (WGS) entry which is preliminary data.</text>
</comment>
<evidence type="ECO:0000313" key="1">
    <source>
        <dbReference type="EMBL" id="RFU30332.1"/>
    </source>
</evidence>
<accession>A0A3E2HB16</accession>
<dbReference type="Pfam" id="PF26639">
    <property type="entry name" value="Het-6_barrel"/>
    <property type="match status" value="1"/>
</dbReference>
<protein>
    <submittedName>
        <fullName evidence="1">Uncharacterized protein</fullName>
    </submittedName>
</protein>
<keyword evidence="2" id="KW-1185">Reference proteome</keyword>
<sequence length="70" mass="7679">MGWTEKGFFANMPQDAQPGDKVTILAGGKVPLILRPRGSSLYQLVGDAYVHDIMAGEAWDPSICRVIYLI</sequence>
<reference evidence="1 2" key="1">
    <citation type="submission" date="2018-05" db="EMBL/GenBank/DDBJ databases">
        <title>Draft genome sequence of Scytalidium lignicola DSM 105466, a ubiquitous saprotrophic fungus.</title>
        <authorList>
            <person name="Buettner E."/>
            <person name="Gebauer A.M."/>
            <person name="Hofrichter M."/>
            <person name="Liers C."/>
            <person name="Kellner H."/>
        </authorList>
    </citation>
    <scope>NUCLEOTIDE SEQUENCE [LARGE SCALE GENOMIC DNA]</scope>
    <source>
        <strain evidence="1 2">DSM 105466</strain>
    </source>
</reference>